<sequence>MIKIIRKNALTLAIFAAITTGLIAVIHYITECVAKNQILFQQKKLLDQVIPTELYDNQIQQECYLIKDKVALGNNKFHHLYLARKGNTPVAAAIETVAPDGYAGPIQMLVGATFEGKILGVRVTEYHETPGFGDKVELRVSNWINSFNGQVVHDANDKDFAIKKDGGRFDQFTGATITPRAVVNATKRTTLLIKTLPDKLSSLPKCG</sequence>
<gene>
    <name evidence="1 2" type="primary">rnfG</name>
    <name evidence="2" type="ORF">HHS_06390</name>
</gene>
<dbReference type="Pfam" id="PF04205">
    <property type="entry name" value="FMN_bind"/>
    <property type="match status" value="1"/>
</dbReference>
<dbReference type="GO" id="GO:0010181">
    <property type="term" value="F:FMN binding"/>
    <property type="evidence" value="ECO:0007669"/>
    <property type="project" value="InterPro"/>
</dbReference>
<dbReference type="OrthoDB" id="9784165at2"/>
<keyword evidence="1" id="KW-0288">FMN</keyword>
<reference evidence="2 3" key="1">
    <citation type="submission" date="2012-10" db="EMBL/GenBank/DDBJ databases">
        <title>Genome sequence of the symbiont of the pentatomidae stink bug Halyomorpha halys.</title>
        <authorList>
            <person name="Kobayashi H."/>
            <person name="Fujii-Muramatsu R."/>
            <person name="Takeishi K."/>
            <person name="Noda H."/>
        </authorList>
    </citation>
    <scope>NUCLEOTIDE SEQUENCE [LARGE SCALE GENOMIC DNA]</scope>
</reference>
<dbReference type="PATRIC" id="fig|1235990.3.peg.636"/>
<dbReference type="GO" id="GO:0009055">
    <property type="term" value="F:electron transfer activity"/>
    <property type="evidence" value="ECO:0007669"/>
    <property type="project" value="InterPro"/>
</dbReference>
<feature type="modified residue" description="FMN phosphoryl threonine" evidence="1">
    <location>
        <position position="176"/>
    </location>
</feature>
<dbReference type="NCBIfam" id="TIGR01947">
    <property type="entry name" value="rnfG"/>
    <property type="match status" value="1"/>
</dbReference>
<dbReference type="PIRSF" id="PIRSF006091">
    <property type="entry name" value="E_trnsport_RnfG"/>
    <property type="match status" value="1"/>
</dbReference>
<dbReference type="GO" id="GO:0005886">
    <property type="term" value="C:plasma membrane"/>
    <property type="evidence" value="ECO:0007669"/>
    <property type="project" value="UniProtKB-SubCell"/>
</dbReference>
<keyword evidence="1" id="KW-1003">Cell membrane</keyword>
<dbReference type="KEGG" id="hhs:HHS_06390"/>
<comment type="function">
    <text evidence="1">Part of a membrane-bound complex that couples electron transfer with translocation of ions across the membrane.</text>
</comment>
<dbReference type="SMART" id="SM00900">
    <property type="entry name" value="FMN_bind"/>
    <property type="match status" value="1"/>
</dbReference>
<comment type="similarity">
    <text evidence="1">Belongs to the RnfG family.</text>
</comment>
<proteinExistence type="inferred from homology"/>
<keyword evidence="1" id="KW-0812">Transmembrane</keyword>
<dbReference type="AlphaFoldDB" id="U3U8D3"/>
<comment type="subcellular location">
    <subcellularLocation>
        <location evidence="1">Cell inner membrane</location>
        <topology evidence="1">Single-pass membrane protein</topology>
    </subcellularLocation>
</comment>
<keyword evidence="1" id="KW-1133">Transmembrane helix</keyword>
<dbReference type="eggNOG" id="COG4659">
    <property type="taxonomic scope" value="Bacteria"/>
</dbReference>
<comment type="cofactor">
    <cofactor evidence="1">
        <name>FMN</name>
        <dbReference type="ChEBI" id="CHEBI:58210"/>
    </cofactor>
</comment>
<dbReference type="PANTHER" id="PTHR36118">
    <property type="entry name" value="ION-TRANSLOCATING OXIDOREDUCTASE COMPLEX SUBUNIT G"/>
    <property type="match status" value="1"/>
</dbReference>
<keyword evidence="1" id="KW-0597">Phosphoprotein</keyword>
<dbReference type="KEGG" id="pck:BMSBPS_0268"/>
<dbReference type="GO" id="GO:0022900">
    <property type="term" value="P:electron transport chain"/>
    <property type="evidence" value="ECO:0007669"/>
    <property type="project" value="UniProtKB-UniRule"/>
</dbReference>
<keyword evidence="1" id="KW-0813">Transport</keyword>
<dbReference type="STRING" id="1235990.BMSBPS_0268"/>
<organism evidence="2 3">
    <name type="scientific">Candidatus Pantoea carbekii</name>
    <dbReference type="NCBI Taxonomy" id="1235990"/>
    <lineage>
        <taxon>Bacteria</taxon>
        <taxon>Pseudomonadati</taxon>
        <taxon>Pseudomonadota</taxon>
        <taxon>Gammaproteobacteria</taxon>
        <taxon>Enterobacterales</taxon>
        <taxon>Erwiniaceae</taxon>
        <taxon>Pantoea</taxon>
    </lineage>
</organism>
<name>U3U8D3_9GAMM</name>
<evidence type="ECO:0000256" key="1">
    <source>
        <dbReference type="HAMAP-Rule" id="MF_00479"/>
    </source>
</evidence>
<dbReference type="EC" id="7.-.-.-" evidence="1"/>
<dbReference type="PANTHER" id="PTHR36118:SF1">
    <property type="entry name" value="ION-TRANSLOCATING OXIDOREDUCTASE COMPLEX SUBUNIT G"/>
    <property type="match status" value="1"/>
</dbReference>
<keyword evidence="1" id="KW-0249">Electron transport</keyword>
<dbReference type="InterPro" id="IPR010209">
    <property type="entry name" value="Ion_transpt_RnfG/RsxG"/>
</dbReference>
<comment type="subunit">
    <text evidence="1">The complex is composed of six subunits: RnfA, RnfB, RnfC, RnfD, RnfE and RnfG.</text>
</comment>
<dbReference type="Proteomes" id="UP000016900">
    <property type="component" value="Chromosome"/>
</dbReference>
<dbReference type="NCBIfam" id="NF002519">
    <property type="entry name" value="PRK01908.1"/>
    <property type="match status" value="1"/>
</dbReference>
<accession>U3U8D3</accession>
<dbReference type="EMBL" id="AP012554">
    <property type="protein sequence ID" value="BAO00609.1"/>
    <property type="molecule type" value="Genomic_DNA"/>
</dbReference>
<keyword evidence="1" id="KW-0997">Cell inner membrane</keyword>
<keyword evidence="1" id="KW-0472">Membrane</keyword>
<dbReference type="InterPro" id="IPR007329">
    <property type="entry name" value="FMN-bd"/>
</dbReference>
<keyword evidence="3" id="KW-1185">Reference proteome</keyword>
<dbReference type="HAMAP" id="MF_00479">
    <property type="entry name" value="RsxG_RnfG"/>
    <property type="match status" value="1"/>
</dbReference>
<keyword evidence="1" id="KW-1278">Translocase</keyword>
<evidence type="ECO:0000313" key="3">
    <source>
        <dbReference type="Proteomes" id="UP000016900"/>
    </source>
</evidence>
<evidence type="ECO:0000313" key="2">
    <source>
        <dbReference type="EMBL" id="BAO00609.1"/>
    </source>
</evidence>
<keyword evidence="1" id="KW-0285">Flavoprotein</keyword>
<protein>
    <recommendedName>
        <fullName evidence="1">Ion-translocating oxidoreductase complex subunit G</fullName>
        <ecNumber evidence="1">7.-.-.-</ecNumber>
    </recommendedName>
    <alternativeName>
        <fullName evidence="1">Rnf electron transport complex subunit G</fullName>
    </alternativeName>
</protein>
<dbReference type="RefSeq" id="WP_022564628.1">
    <property type="nucleotide sequence ID" value="NZ_CP010907.1"/>
</dbReference>